<dbReference type="EMBL" id="JAOPKA010000003">
    <property type="protein sequence ID" value="MCU4740959.1"/>
    <property type="molecule type" value="Genomic_DNA"/>
</dbReference>
<reference evidence="1 3" key="1">
    <citation type="submission" date="2022-09" db="EMBL/GenBank/DDBJ databases">
        <title>Enrichment on poylsaccharides allowed isolation of novel metabolic and taxonomic groups of Haloarchaea.</title>
        <authorList>
            <person name="Sorokin D.Y."/>
            <person name="Elcheninov A.G."/>
            <person name="Khizhniak T.V."/>
            <person name="Kolganova T.V."/>
            <person name="Kublanov I.V."/>
        </authorList>
    </citation>
    <scope>NUCLEOTIDE SEQUENCE</scope>
    <source>
        <strain evidence="2 3">AArc-m2/3/4</strain>
        <strain evidence="1">AArc-xg1-1</strain>
    </source>
</reference>
<dbReference type="InterPro" id="IPR055693">
    <property type="entry name" value="DUF7269"/>
</dbReference>
<dbReference type="Proteomes" id="UP001320972">
    <property type="component" value="Unassembled WGS sequence"/>
</dbReference>
<comment type="caution">
    <text evidence="1">The sequence shown here is derived from an EMBL/GenBank/DDBJ whole genome shotgun (WGS) entry which is preliminary data.</text>
</comment>
<dbReference type="AlphaFoldDB" id="A0AAP3E1D3"/>
<accession>A0AAP3E1D3</accession>
<sequence length="200" mass="21435">MKARPISFAVAAGLGVLGLGFVAIPGLDPGVSISGAALTGLGVLALAAGGDTAITWINTNAGETRSIERERIRSTPTPGDEFDQRLASVRPATLIAPRYQRDHYREAVSNDLRETAVDVLEQYRQLTRADAERALESGDWTTDPVAGSFFTASETTSKPDSGVSEWVTETVREESSFEHRVSRVTDELARIVSEATTGAR</sequence>
<dbReference type="EMBL" id="JAOPKB010000007">
    <property type="protein sequence ID" value="MCU4973718.1"/>
    <property type="molecule type" value="Genomic_DNA"/>
</dbReference>
<name>A0AAP3E1D3_9EURY</name>
<gene>
    <name evidence="2" type="ORF">OB955_13335</name>
    <name evidence="1" type="ORF">OB960_06035</name>
</gene>
<dbReference type="RefSeq" id="WP_338002801.1">
    <property type="nucleotide sequence ID" value="NZ_JAOPKA010000003.1"/>
</dbReference>
<evidence type="ECO:0000313" key="4">
    <source>
        <dbReference type="Proteomes" id="UP001321018"/>
    </source>
</evidence>
<protein>
    <submittedName>
        <fullName evidence="1">Uncharacterized protein</fullName>
    </submittedName>
</protein>
<evidence type="ECO:0000313" key="3">
    <source>
        <dbReference type="Proteomes" id="UP001320972"/>
    </source>
</evidence>
<evidence type="ECO:0000313" key="2">
    <source>
        <dbReference type="EMBL" id="MCU4973718.1"/>
    </source>
</evidence>
<evidence type="ECO:0000313" key="1">
    <source>
        <dbReference type="EMBL" id="MCU4740959.1"/>
    </source>
</evidence>
<keyword evidence="3" id="KW-1185">Reference proteome</keyword>
<proteinExistence type="predicted"/>
<dbReference type="Proteomes" id="UP001321018">
    <property type="component" value="Unassembled WGS sequence"/>
</dbReference>
<dbReference type="Pfam" id="PF23933">
    <property type="entry name" value="DUF7269"/>
    <property type="match status" value="1"/>
</dbReference>
<organism evidence="1 4">
    <name type="scientific">Natronoglomus mannanivorans</name>
    <dbReference type="NCBI Taxonomy" id="2979990"/>
    <lineage>
        <taxon>Archaea</taxon>
        <taxon>Methanobacteriati</taxon>
        <taxon>Methanobacteriota</taxon>
        <taxon>Stenosarchaea group</taxon>
        <taxon>Halobacteria</taxon>
        <taxon>Halobacteriales</taxon>
        <taxon>Natrialbaceae</taxon>
        <taxon>Natronoglomus</taxon>
    </lineage>
</organism>